<feature type="compositionally biased region" description="Polar residues" evidence="1">
    <location>
        <begin position="214"/>
        <end position="224"/>
    </location>
</feature>
<evidence type="ECO:0000313" key="3">
    <source>
        <dbReference type="EMBL" id="RSV08046.1"/>
    </source>
</evidence>
<name>A0A1L6J7H2_9SPHN</name>
<protein>
    <submittedName>
        <fullName evidence="2">Uncharacterized protein</fullName>
    </submittedName>
</protein>
<proteinExistence type="predicted"/>
<gene>
    <name evidence="2" type="ORF">BRX40_05245</name>
    <name evidence="3" type="ORF">CA257_00765</name>
</gene>
<evidence type="ECO:0000256" key="1">
    <source>
        <dbReference type="SAM" id="MobiDB-lite"/>
    </source>
</evidence>
<dbReference type="EMBL" id="CP018820">
    <property type="protein sequence ID" value="APR51921.1"/>
    <property type="molecule type" value="Genomic_DNA"/>
</dbReference>
<accession>A0A1L6J7H2</accession>
<evidence type="ECO:0000313" key="2">
    <source>
        <dbReference type="EMBL" id="APR51921.1"/>
    </source>
</evidence>
<evidence type="ECO:0000313" key="5">
    <source>
        <dbReference type="Proteomes" id="UP000286681"/>
    </source>
</evidence>
<dbReference type="KEGG" id="skr:BRX40_05245"/>
<dbReference type="EMBL" id="QQWO01000001">
    <property type="protein sequence ID" value="RSV08046.1"/>
    <property type="molecule type" value="Genomic_DNA"/>
</dbReference>
<evidence type="ECO:0000313" key="4">
    <source>
        <dbReference type="Proteomes" id="UP000185161"/>
    </source>
</evidence>
<reference evidence="2" key="1">
    <citation type="submission" date="2016-12" db="EMBL/GenBank/DDBJ databases">
        <title>Whole genome sequencing of Sphingomonas koreensis.</title>
        <authorList>
            <person name="Conlan S."/>
            <person name="Thomas P.J."/>
            <person name="Mullikin J."/>
            <person name="Palmore T.N."/>
            <person name="Frank K.M."/>
            <person name="Segre J.A."/>
        </authorList>
    </citation>
    <scope>NUCLEOTIDE SEQUENCE</scope>
    <source>
        <strain evidence="2">ABOJV</strain>
    </source>
</reference>
<dbReference type="STRING" id="93064.BRX40_05245"/>
<dbReference type="Proteomes" id="UP000286681">
    <property type="component" value="Unassembled WGS sequence"/>
</dbReference>
<dbReference type="AlphaFoldDB" id="A0A1L6J7H2"/>
<keyword evidence="4" id="KW-1185">Reference proteome</keyword>
<reference evidence="4" key="2">
    <citation type="submission" date="2016-12" db="EMBL/GenBank/DDBJ databases">
        <title>Whole genome sequencing of Sphingomonas sp. ABOJV.</title>
        <authorList>
            <person name="Conlan S."/>
            <person name="Thomas P.J."/>
            <person name="Mullikin J."/>
            <person name="Palmore T.N."/>
            <person name="Frank K.M."/>
            <person name="Segre J.A."/>
        </authorList>
    </citation>
    <scope>NUCLEOTIDE SEQUENCE [LARGE SCALE GENOMIC DNA]</scope>
    <source>
        <strain evidence="4">ABOJV</strain>
    </source>
</reference>
<dbReference type="OrthoDB" id="7574252at2"/>
<dbReference type="GeneID" id="44131962"/>
<feature type="region of interest" description="Disordered" evidence="1">
    <location>
        <begin position="185"/>
        <end position="237"/>
    </location>
</feature>
<sequence length="237" mass="24888">MPHGRTAPPKAGQDNHGCWIAVAIGGLLALGSALSQCDSTKSTTIDAEKPFGAASLTNQIEAIEPPATVEPLARAQVTRGLRHLRLAYAAEGLSGAMIYSQSCYDGLSRNFTWAALDRCGAFDLQAVRTAEAAPGDGLSSELEYFGPETAAARYLAIANKAGETVENSDLRLEALQKQVTRAALPRAASTPASIESPAALDEEDVTTEPAPSPTDGTIDSNWFNRMTAKTGKAAVER</sequence>
<dbReference type="RefSeq" id="WP_075150898.1">
    <property type="nucleotide sequence ID" value="NZ_CP018820.1"/>
</dbReference>
<dbReference type="Proteomes" id="UP000185161">
    <property type="component" value="Chromosome"/>
</dbReference>
<reference evidence="3 5" key="3">
    <citation type="submission" date="2018-07" db="EMBL/GenBank/DDBJ databases">
        <title>Genomic and Epidemiologic Investigation of an Indolent Hospital Outbreak.</title>
        <authorList>
            <person name="Johnson R.C."/>
            <person name="Deming C."/>
            <person name="Conlan S."/>
            <person name="Zellmer C.J."/>
            <person name="Michelin A.V."/>
            <person name="Lee-Lin S."/>
            <person name="Thomas P.J."/>
            <person name="Park M."/>
            <person name="Weingarten R.A."/>
            <person name="Less J."/>
            <person name="Dekker J.P."/>
            <person name="Frank K.M."/>
            <person name="Musser K.A."/>
            <person name="Mcquiston J.R."/>
            <person name="Henderson D.K."/>
            <person name="Lau A.F."/>
            <person name="Palmore T.N."/>
            <person name="Segre J.A."/>
        </authorList>
    </citation>
    <scope>NUCLEOTIDE SEQUENCE [LARGE SCALE GENOMIC DNA]</scope>
    <source>
        <strain evidence="3 5">SK-NIH.Env10_0317</strain>
    </source>
</reference>
<organism evidence="2 4">
    <name type="scientific">Sphingomonas koreensis</name>
    <dbReference type="NCBI Taxonomy" id="93064"/>
    <lineage>
        <taxon>Bacteria</taxon>
        <taxon>Pseudomonadati</taxon>
        <taxon>Pseudomonadota</taxon>
        <taxon>Alphaproteobacteria</taxon>
        <taxon>Sphingomonadales</taxon>
        <taxon>Sphingomonadaceae</taxon>
        <taxon>Sphingomonas</taxon>
    </lineage>
</organism>